<dbReference type="Proteomes" id="UP000008908">
    <property type="component" value="Chromosome"/>
</dbReference>
<name>G2PQK2_ALLRU</name>
<dbReference type="GO" id="GO:0009279">
    <property type="term" value="C:cell outer membrane"/>
    <property type="evidence" value="ECO:0007669"/>
    <property type="project" value="UniProtKB-SubCell"/>
</dbReference>
<keyword evidence="9 10" id="KW-0998">Cell outer membrane</keyword>
<dbReference type="PANTHER" id="PTHR30069">
    <property type="entry name" value="TONB-DEPENDENT OUTER MEMBRANE RECEPTOR"/>
    <property type="match status" value="1"/>
</dbReference>
<keyword evidence="7 10" id="KW-0472">Membrane</keyword>
<evidence type="ECO:0000259" key="14">
    <source>
        <dbReference type="Pfam" id="PF07715"/>
    </source>
</evidence>
<evidence type="ECO:0000256" key="8">
    <source>
        <dbReference type="ARBA" id="ARBA00023170"/>
    </source>
</evidence>
<feature type="domain" description="TonB-dependent receptor-like beta-barrel" evidence="13">
    <location>
        <begin position="264"/>
        <end position="689"/>
    </location>
</feature>
<gene>
    <name evidence="15" type="ordered locus">Murru_1556</name>
</gene>
<comment type="similarity">
    <text evidence="10 11">Belongs to the TonB-dependent receptor family.</text>
</comment>
<dbReference type="OrthoDB" id="9760333at2"/>
<dbReference type="Pfam" id="PF13715">
    <property type="entry name" value="CarbopepD_reg_2"/>
    <property type="match status" value="1"/>
</dbReference>
<feature type="domain" description="TonB-dependent receptor plug" evidence="14">
    <location>
        <begin position="122"/>
        <end position="226"/>
    </location>
</feature>
<evidence type="ECO:0000256" key="7">
    <source>
        <dbReference type="ARBA" id="ARBA00023136"/>
    </source>
</evidence>
<sequence length="756" mass="84096">MKIICRHIALSWIAIVSSHCFGQTASVSGKVTDNGEPLPLANVQLNGTEMGAATDIDGLFELNNIKPGDYVVLVTSLGFQSYQTKISLSANESKTINIQLEPSAQSLDETVVTGTLKPVSRLESPVPVEVYSPTFLKKNPTASVFDALQNVNGVRPQINCNVCNTGDIHINGLEGPYTLVLIDGMPIVSGLGTVYGLTGIPNSLIEQIEIVKGPASSLYGSEAVGGLINIITKNALSAPEFFADGFATGWGEYNLDVGSKISVGDKTNLLLGLNYFNYDVPVDNNGDNFTDLTLQDRISIFQKWDFERSDNRLFSLAGRFFYEDRWGGEMQWTPEFRGGDEIYGESIYTRRWEVLGKYQLPFEEKMLLSVSYNDHNQNSVYGDTEYLADQRIGFAQLTWDKTAGNHDLLFGSAIRYNYYDDNTPATTEADNIWIPSLFAQDEYSFAPKHSFLGGLRYDYDQRHGNIFTPRVAYKWKVSKNDIFRVNAGTGFRVVNLFTEDHAALTGAREVIIAEELKPERSVNVNINYLKKIYSDNGTFIGVDASAFYTRFSNVILPDYETNPNQIIYDNLDGKSVSQGVSANLDIAFPSSFKIMVGATWQDVSNTENGVAQQQILTESITATWNLSYTFHSLKLTADYTGNLYGPMRLPLLGELDPRREYSPTWSIQNIQFTYKGLNNVEVYGGIKNLLDWTPNRGNPFIIARANDPFDRDVTFDSSGNAVATPNNPNALTFDPTYVYGPNQGIRGFFGLRYTVF</sequence>
<dbReference type="InterPro" id="IPR000531">
    <property type="entry name" value="Beta-barrel_TonB"/>
</dbReference>
<dbReference type="RefSeq" id="WP_014032878.1">
    <property type="nucleotide sequence ID" value="NC_015945.1"/>
</dbReference>
<dbReference type="KEGG" id="mrs:Murru_1556"/>
<dbReference type="GO" id="GO:0044718">
    <property type="term" value="P:siderophore transmembrane transport"/>
    <property type="evidence" value="ECO:0007669"/>
    <property type="project" value="TreeGrafter"/>
</dbReference>
<evidence type="ECO:0000256" key="4">
    <source>
        <dbReference type="ARBA" id="ARBA00022692"/>
    </source>
</evidence>
<evidence type="ECO:0000256" key="1">
    <source>
        <dbReference type="ARBA" id="ARBA00004571"/>
    </source>
</evidence>
<evidence type="ECO:0000313" key="15">
    <source>
        <dbReference type="EMBL" id="AEM70597.1"/>
    </source>
</evidence>
<dbReference type="Gene3D" id="2.170.130.10">
    <property type="entry name" value="TonB-dependent receptor, plug domain"/>
    <property type="match status" value="1"/>
</dbReference>
<dbReference type="STRING" id="886377.Murru_1556"/>
<keyword evidence="8 15" id="KW-0675">Receptor</keyword>
<evidence type="ECO:0000256" key="11">
    <source>
        <dbReference type="RuleBase" id="RU003357"/>
    </source>
</evidence>
<proteinExistence type="inferred from homology"/>
<keyword evidence="5 12" id="KW-0732">Signal</keyword>
<dbReference type="InterPro" id="IPR036942">
    <property type="entry name" value="Beta-barrel_TonB_sf"/>
</dbReference>
<dbReference type="EMBL" id="CP002999">
    <property type="protein sequence ID" value="AEM70597.1"/>
    <property type="molecule type" value="Genomic_DNA"/>
</dbReference>
<feature type="chain" id="PRO_5003435527" evidence="12">
    <location>
        <begin position="23"/>
        <end position="756"/>
    </location>
</feature>
<dbReference type="HOGENOM" id="CLU_012669_1_0_10"/>
<dbReference type="InterPro" id="IPR037066">
    <property type="entry name" value="Plug_dom_sf"/>
</dbReference>
<dbReference type="GO" id="GO:0015344">
    <property type="term" value="F:siderophore uptake transmembrane transporter activity"/>
    <property type="evidence" value="ECO:0007669"/>
    <property type="project" value="TreeGrafter"/>
</dbReference>
<keyword evidence="2 10" id="KW-0813">Transport</keyword>
<dbReference type="Gene3D" id="2.60.40.1120">
    <property type="entry name" value="Carboxypeptidase-like, regulatory domain"/>
    <property type="match status" value="1"/>
</dbReference>
<evidence type="ECO:0000256" key="3">
    <source>
        <dbReference type="ARBA" id="ARBA00022452"/>
    </source>
</evidence>
<dbReference type="Pfam" id="PF07715">
    <property type="entry name" value="Plug"/>
    <property type="match status" value="1"/>
</dbReference>
<evidence type="ECO:0000256" key="5">
    <source>
        <dbReference type="ARBA" id="ARBA00022729"/>
    </source>
</evidence>
<evidence type="ECO:0000256" key="9">
    <source>
        <dbReference type="ARBA" id="ARBA00023237"/>
    </source>
</evidence>
<reference evidence="15 16" key="2">
    <citation type="journal article" date="2012" name="Stand. Genomic Sci.">
        <title>Complete genome sequence of the facultatively anaerobic, appendaged bacterium Muricauda ruestringensis type strain (B1(T)).</title>
        <authorList>
            <person name="Huntemann M."/>
            <person name="Teshima H."/>
            <person name="Lapidus A."/>
            <person name="Nolan M."/>
            <person name="Lucas S."/>
            <person name="Hammon N."/>
            <person name="Deshpande S."/>
            <person name="Cheng J.F."/>
            <person name="Tapia R."/>
            <person name="Goodwin L.A."/>
            <person name="Pitluck S."/>
            <person name="Liolios K."/>
            <person name="Pagani I."/>
            <person name="Ivanova N."/>
            <person name="Mavromatis K."/>
            <person name="Mikhailova N."/>
            <person name="Pati A."/>
            <person name="Chen A."/>
            <person name="Palaniappan K."/>
            <person name="Land M."/>
            <person name="Hauser L."/>
            <person name="Pan C."/>
            <person name="Brambilla E.M."/>
            <person name="Rohde M."/>
            <person name="Spring S."/>
            <person name="Goker M."/>
            <person name="Detter J.C."/>
            <person name="Bristow J."/>
            <person name="Eisen J.A."/>
            <person name="Markowitz V."/>
            <person name="Hugenholtz P."/>
            <person name="Kyrpides N.C."/>
            <person name="Klenk H.P."/>
            <person name="Woyke T."/>
        </authorList>
    </citation>
    <scope>NUCLEOTIDE SEQUENCE [LARGE SCALE GENOMIC DNA]</scope>
    <source>
        <strain evidence="16">DSM 13258 / LMG 19739 / B1</strain>
    </source>
</reference>
<dbReference type="InterPro" id="IPR008969">
    <property type="entry name" value="CarboxyPept-like_regulatory"/>
</dbReference>
<dbReference type="Gene3D" id="2.40.170.20">
    <property type="entry name" value="TonB-dependent receptor, beta-barrel domain"/>
    <property type="match status" value="1"/>
</dbReference>
<dbReference type="PANTHER" id="PTHR30069:SF29">
    <property type="entry name" value="HEMOGLOBIN AND HEMOGLOBIN-HAPTOGLOBIN-BINDING PROTEIN 1-RELATED"/>
    <property type="match status" value="1"/>
</dbReference>
<keyword evidence="6 11" id="KW-0798">TonB box</keyword>
<dbReference type="InterPro" id="IPR012910">
    <property type="entry name" value="Plug_dom"/>
</dbReference>
<feature type="signal peptide" evidence="12">
    <location>
        <begin position="1"/>
        <end position="22"/>
    </location>
</feature>
<keyword evidence="16" id="KW-1185">Reference proteome</keyword>
<evidence type="ECO:0000256" key="2">
    <source>
        <dbReference type="ARBA" id="ARBA00022448"/>
    </source>
</evidence>
<dbReference type="PROSITE" id="PS52016">
    <property type="entry name" value="TONB_DEPENDENT_REC_3"/>
    <property type="match status" value="1"/>
</dbReference>
<reference evidence="16" key="1">
    <citation type="submission" date="2011-08" db="EMBL/GenBank/DDBJ databases">
        <title>The complete genome of Muricauda ruestringensis DSM 13258.</title>
        <authorList>
            <person name="Lucas S."/>
            <person name="Han J."/>
            <person name="Lapidus A."/>
            <person name="Bruce D."/>
            <person name="Goodwin L."/>
            <person name="Pitluck S."/>
            <person name="Peters L."/>
            <person name="Kyrpides N."/>
            <person name="Mavromatis K."/>
            <person name="Ivanova N."/>
            <person name="Ovchinnikova G."/>
            <person name="Teshima H."/>
            <person name="Detter J.C."/>
            <person name="Tapia R."/>
            <person name="Han C."/>
            <person name="Land M."/>
            <person name="Hauser L."/>
            <person name="Markowitz V."/>
            <person name="Cheng J.-F."/>
            <person name="Hugenholtz P."/>
            <person name="Woyke T."/>
            <person name="Wu D."/>
            <person name="Spring S."/>
            <person name="Schroeder M."/>
            <person name="Brambilla E."/>
            <person name="Klenk H.-P."/>
            <person name="Eisen J.A."/>
        </authorList>
    </citation>
    <scope>NUCLEOTIDE SEQUENCE [LARGE SCALE GENOMIC DNA]</scope>
    <source>
        <strain evidence="16">DSM 13258 / LMG 19739 / B1</strain>
    </source>
</reference>
<dbReference type="AlphaFoldDB" id="G2PQK2"/>
<dbReference type="Pfam" id="PF00593">
    <property type="entry name" value="TonB_dep_Rec_b-barrel"/>
    <property type="match status" value="1"/>
</dbReference>
<protein>
    <submittedName>
        <fullName evidence="15">TonB-dependent receptor plug</fullName>
    </submittedName>
</protein>
<comment type="subcellular location">
    <subcellularLocation>
        <location evidence="1 10">Cell outer membrane</location>
        <topology evidence="1 10">Multi-pass membrane protein</topology>
    </subcellularLocation>
</comment>
<evidence type="ECO:0000256" key="6">
    <source>
        <dbReference type="ARBA" id="ARBA00023077"/>
    </source>
</evidence>
<accession>G2PQK2</accession>
<keyword evidence="3 10" id="KW-1134">Transmembrane beta strand</keyword>
<evidence type="ECO:0000259" key="13">
    <source>
        <dbReference type="Pfam" id="PF00593"/>
    </source>
</evidence>
<evidence type="ECO:0000256" key="12">
    <source>
        <dbReference type="SAM" id="SignalP"/>
    </source>
</evidence>
<organism evidence="15 16">
    <name type="scientific">Allomuricauda ruestringensis (strain DSM 13258 / CIP 107369 / LMG 19739 / B1)</name>
    <name type="common">Muricauda ruestringensis</name>
    <dbReference type="NCBI Taxonomy" id="886377"/>
    <lineage>
        <taxon>Bacteria</taxon>
        <taxon>Pseudomonadati</taxon>
        <taxon>Bacteroidota</taxon>
        <taxon>Flavobacteriia</taxon>
        <taxon>Flavobacteriales</taxon>
        <taxon>Flavobacteriaceae</taxon>
        <taxon>Flagellimonas</taxon>
    </lineage>
</organism>
<dbReference type="SUPFAM" id="SSF56935">
    <property type="entry name" value="Porins"/>
    <property type="match status" value="1"/>
</dbReference>
<dbReference type="eggNOG" id="COG4771">
    <property type="taxonomic scope" value="Bacteria"/>
</dbReference>
<dbReference type="SUPFAM" id="SSF49464">
    <property type="entry name" value="Carboxypeptidase regulatory domain-like"/>
    <property type="match status" value="1"/>
</dbReference>
<evidence type="ECO:0000313" key="16">
    <source>
        <dbReference type="Proteomes" id="UP000008908"/>
    </source>
</evidence>
<evidence type="ECO:0000256" key="10">
    <source>
        <dbReference type="PROSITE-ProRule" id="PRU01360"/>
    </source>
</evidence>
<keyword evidence="4 10" id="KW-0812">Transmembrane</keyword>
<dbReference type="InterPro" id="IPR039426">
    <property type="entry name" value="TonB-dep_rcpt-like"/>
</dbReference>